<proteinExistence type="predicted"/>
<sequence>MRVSFNLNMRKFITFVLSIMFLSISNGQVIQAQENNINDSQQDELPDSSEDQEINDNVDDESMSQQISISFEEFVPYANFINYQYQGDQVYFDAQDIIMEYSPDSNGIFQVTSFSGQEAIAYVYQIRDTGFYELASFNDYYVVEDLRYSPEASDNDESLILPSDLTIGSSFSSGYNKEKRRKVSELISSYDVGGQTFNDVLRIEEQAQEDSGSVTYNYYFAPTVGIIVIERTASDGTTQRVLQLISAQGSSQ</sequence>
<reference evidence="2 3" key="1">
    <citation type="submission" date="2019-05" db="EMBL/GenBank/DDBJ databases">
        <title>The metagenome of a microbial culture collection derived from dairy environment covers the genomic content of the human microbiome.</title>
        <authorList>
            <person name="Roder T."/>
            <person name="Wuthrich D."/>
            <person name="Sattari Z."/>
            <person name="Von Ah U."/>
            <person name="Bar C."/>
            <person name="Ronchi F."/>
            <person name="Macpherson A.J."/>
            <person name="Ganal-Vonarburg S.C."/>
            <person name="Bruggmann R."/>
            <person name="Vergeres G."/>
        </authorList>
    </citation>
    <scope>NUCLEOTIDE SEQUENCE [LARGE SCALE GENOMIC DNA]</scope>
    <source>
        <strain evidence="2 3">FAM 24227</strain>
    </source>
</reference>
<keyword evidence="1" id="KW-0732">Signal</keyword>
<evidence type="ECO:0000313" key="2">
    <source>
        <dbReference type="EMBL" id="TLQ40187.1"/>
    </source>
</evidence>
<dbReference type="AlphaFoldDB" id="A0A5R9DUS2"/>
<dbReference type="OrthoDB" id="2139205at2"/>
<feature type="chain" id="PRO_5024467825" evidence="1">
    <location>
        <begin position="33"/>
        <end position="252"/>
    </location>
</feature>
<feature type="signal peptide" evidence="1">
    <location>
        <begin position="1"/>
        <end position="32"/>
    </location>
</feature>
<evidence type="ECO:0000313" key="3">
    <source>
        <dbReference type="Proteomes" id="UP000306420"/>
    </source>
</evidence>
<comment type="caution">
    <text evidence="2">The sequence shown here is derived from an EMBL/GenBank/DDBJ whole genome shotgun (WGS) entry which is preliminary data.</text>
</comment>
<accession>A0A5R9DUS2</accession>
<dbReference type="Proteomes" id="UP000306420">
    <property type="component" value="Unassembled WGS sequence"/>
</dbReference>
<protein>
    <submittedName>
        <fullName evidence="2">Uncharacterized protein</fullName>
    </submittedName>
</protein>
<evidence type="ECO:0000256" key="1">
    <source>
        <dbReference type="SAM" id="SignalP"/>
    </source>
</evidence>
<organism evidence="2 3">
    <name type="scientific">Ruoffia tabacinasalis</name>
    <dbReference type="NCBI Taxonomy" id="87458"/>
    <lineage>
        <taxon>Bacteria</taxon>
        <taxon>Bacillati</taxon>
        <taxon>Bacillota</taxon>
        <taxon>Bacilli</taxon>
        <taxon>Lactobacillales</taxon>
        <taxon>Aerococcaceae</taxon>
        <taxon>Ruoffia</taxon>
    </lineage>
</organism>
<dbReference type="EMBL" id="VBSP01000035">
    <property type="protein sequence ID" value="TLQ40187.1"/>
    <property type="molecule type" value="Genomic_DNA"/>
</dbReference>
<gene>
    <name evidence="2" type="ORF">FEZ33_09100</name>
</gene>
<name>A0A5R9DUS2_9LACT</name>